<dbReference type="CDD" id="cd04876">
    <property type="entry name" value="ACT_RelA-SpoT"/>
    <property type="match status" value="1"/>
</dbReference>
<dbReference type="NCBIfam" id="TIGR00691">
    <property type="entry name" value="spoT_relA"/>
    <property type="match status" value="1"/>
</dbReference>
<dbReference type="SUPFAM" id="SSF81271">
    <property type="entry name" value="TGS-like"/>
    <property type="match status" value="1"/>
</dbReference>
<dbReference type="FunFam" id="3.30.460.10:FF:000001">
    <property type="entry name" value="GTP pyrophosphokinase RelA"/>
    <property type="match status" value="1"/>
</dbReference>
<dbReference type="Pfam" id="PF13328">
    <property type="entry name" value="HD_4"/>
    <property type="match status" value="1"/>
</dbReference>
<gene>
    <name evidence="6" type="ORF">A2310_00105</name>
</gene>
<dbReference type="SUPFAM" id="SSF55021">
    <property type="entry name" value="ACT-like"/>
    <property type="match status" value="1"/>
</dbReference>
<dbReference type="Gene3D" id="1.10.3210.10">
    <property type="entry name" value="Hypothetical protein af1432"/>
    <property type="match status" value="1"/>
</dbReference>
<dbReference type="EMBL" id="MEUB01000004">
    <property type="protein sequence ID" value="OGC25057.1"/>
    <property type="molecule type" value="Genomic_DNA"/>
</dbReference>
<dbReference type="InterPro" id="IPR004811">
    <property type="entry name" value="RelA/Spo_fam"/>
</dbReference>
<dbReference type="Pfam" id="PF13291">
    <property type="entry name" value="ACT_4"/>
    <property type="match status" value="1"/>
</dbReference>
<dbReference type="InterPro" id="IPR043519">
    <property type="entry name" value="NT_sf"/>
</dbReference>
<comment type="similarity">
    <text evidence="2">Belongs to the relA/spoT family.</text>
</comment>
<evidence type="ECO:0000313" key="7">
    <source>
        <dbReference type="Proteomes" id="UP000178417"/>
    </source>
</evidence>
<dbReference type="PANTHER" id="PTHR21262:SF31">
    <property type="entry name" value="GTP PYROPHOSPHOKINASE"/>
    <property type="match status" value="1"/>
</dbReference>
<evidence type="ECO:0000259" key="3">
    <source>
        <dbReference type="PROSITE" id="PS51671"/>
    </source>
</evidence>
<dbReference type="InterPro" id="IPR045865">
    <property type="entry name" value="ACT-like_dom_sf"/>
</dbReference>
<dbReference type="FunFam" id="1.10.3210.10:FF:000001">
    <property type="entry name" value="GTP pyrophosphokinase RelA"/>
    <property type="match status" value="1"/>
</dbReference>
<evidence type="ECO:0000256" key="1">
    <source>
        <dbReference type="ARBA" id="ARBA00025704"/>
    </source>
</evidence>
<dbReference type="Gene3D" id="3.30.460.10">
    <property type="entry name" value="Beta Polymerase, domain 2"/>
    <property type="match status" value="1"/>
</dbReference>
<dbReference type="CDD" id="cd00077">
    <property type="entry name" value="HDc"/>
    <property type="match status" value="1"/>
</dbReference>
<dbReference type="AlphaFoldDB" id="A0A1F4SXB3"/>
<dbReference type="InterPro" id="IPR003607">
    <property type="entry name" value="HD/PDEase_dom"/>
</dbReference>
<dbReference type="SUPFAM" id="SSF109604">
    <property type="entry name" value="HD-domain/PDEase-like"/>
    <property type="match status" value="1"/>
</dbReference>
<dbReference type="PROSITE" id="PS51880">
    <property type="entry name" value="TGS"/>
    <property type="match status" value="1"/>
</dbReference>
<comment type="caution">
    <text evidence="6">The sequence shown here is derived from an EMBL/GenBank/DDBJ whole genome shotgun (WGS) entry which is preliminary data.</text>
</comment>
<dbReference type="InterPro" id="IPR002912">
    <property type="entry name" value="ACT_dom"/>
</dbReference>
<dbReference type="Pfam" id="PF04607">
    <property type="entry name" value="RelA_SpoT"/>
    <property type="match status" value="1"/>
</dbReference>
<reference evidence="6 7" key="1">
    <citation type="journal article" date="2016" name="Nat. Commun.">
        <title>Thousands of microbial genomes shed light on interconnected biogeochemical processes in an aquifer system.</title>
        <authorList>
            <person name="Anantharaman K."/>
            <person name="Brown C.T."/>
            <person name="Hug L.A."/>
            <person name="Sharon I."/>
            <person name="Castelle C.J."/>
            <person name="Probst A.J."/>
            <person name="Thomas B.C."/>
            <person name="Singh A."/>
            <person name="Wilkins M.J."/>
            <person name="Karaoz U."/>
            <person name="Brodie E.L."/>
            <person name="Williams K.H."/>
            <person name="Hubbard S.S."/>
            <person name="Banfield J.F."/>
        </authorList>
    </citation>
    <scope>NUCLEOTIDE SEQUENCE [LARGE SCALE GENOMIC DNA]</scope>
</reference>
<comment type="pathway">
    <text evidence="1">Purine metabolism.</text>
</comment>
<dbReference type="Gene3D" id="3.10.20.30">
    <property type="match status" value="1"/>
</dbReference>
<evidence type="ECO:0008006" key="8">
    <source>
        <dbReference type="Google" id="ProtNLM"/>
    </source>
</evidence>
<comment type="function">
    <text evidence="2">In eubacteria ppGpp (guanosine 3'-diphosphate 5'-diphosphate) is a mediator of the stringent response that coordinates a variety of cellular activities in response to changes in nutritional abundance.</text>
</comment>
<dbReference type="InterPro" id="IPR007685">
    <property type="entry name" value="RelA_SpoT"/>
</dbReference>
<name>A0A1F4SXB3_UNCSA</name>
<dbReference type="PROSITE" id="PS51671">
    <property type="entry name" value="ACT"/>
    <property type="match status" value="1"/>
</dbReference>
<feature type="domain" description="HD" evidence="4">
    <location>
        <begin position="44"/>
        <end position="143"/>
    </location>
</feature>
<protein>
    <recommendedName>
        <fullName evidence="8">(P)ppGpp synthetase</fullName>
    </recommendedName>
</protein>
<dbReference type="GO" id="GO:0005886">
    <property type="term" value="C:plasma membrane"/>
    <property type="evidence" value="ECO:0007669"/>
    <property type="project" value="TreeGrafter"/>
</dbReference>
<dbReference type="InterPro" id="IPR006674">
    <property type="entry name" value="HD_domain"/>
</dbReference>
<dbReference type="Gene3D" id="3.30.70.260">
    <property type="match status" value="1"/>
</dbReference>
<dbReference type="Pfam" id="PF02824">
    <property type="entry name" value="TGS"/>
    <property type="match status" value="1"/>
</dbReference>
<organism evidence="6 7">
    <name type="scientific">candidate division WOR-1 bacterium RIFOXYB2_FULL_37_13</name>
    <dbReference type="NCBI Taxonomy" id="1802579"/>
    <lineage>
        <taxon>Bacteria</taxon>
        <taxon>Bacillati</taxon>
        <taxon>Saganbacteria</taxon>
    </lineage>
</organism>
<dbReference type="InterPro" id="IPR012676">
    <property type="entry name" value="TGS-like"/>
</dbReference>
<dbReference type="CDD" id="cd05399">
    <property type="entry name" value="NT_Rel-Spo_like"/>
    <property type="match status" value="1"/>
</dbReference>
<dbReference type="CDD" id="cd01668">
    <property type="entry name" value="TGS_RSH"/>
    <property type="match status" value="1"/>
</dbReference>
<dbReference type="SMART" id="SM00471">
    <property type="entry name" value="HDc"/>
    <property type="match status" value="1"/>
</dbReference>
<dbReference type="SMART" id="SM00954">
    <property type="entry name" value="RelA_SpoT"/>
    <property type="match status" value="1"/>
</dbReference>
<dbReference type="PROSITE" id="PS51831">
    <property type="entry name" value="HD"/>
    <property type="match status" value="1"/>
</dbReference>
<dbReference type="PANTHER" id="PTHR21262">
    <property type="entry name" value="GUANOSINE-3',5'-BIS DIPHOSPHATE 3'-PYROPHOSPHOHYDROLASE"/>
    <property type="match status" value="1"/>
</dbReference>
<dbReference type="STRING" id="1802579.A2310_00105"/>
<dbReference type="InterPro" id="IPR012675">
    <property type="entry name" value="Beta-grasp_dom_sf"/>
</dbReference>
<dbReference type="Proteomes" id="UP000178417">
    <property type="component" value="Unassembled WGS sequence"/>
</dbReference>
<evidence type="ECO:0000259" key="4">
    <source>
        <dbReference type="PROSITE" id="PS51831"/>
    </source>
</evidence>
<dbReference type="InterPro" id="IPR033655">
    <property type="entry name" value="TGS_RelA/SpoT"/>
</dbReference>
<accession>A0A1F4SXB3</accession>
<sequence>MTFEELKKNIEKYSSNADIGLVEKAYQFALEKHRNSKRLSGDSYITHPLAVAGILVELQQDIPTICAAFLHDTVEDSDATIDDIANLFSPDIAKLVKGVTKLGQLVYDSKEERQAENFRKMFISMGEDLRVIIIKLADRLHNMQTLKWLPKDKIYEISLETKDIFAPLAHRLGMWRLKWELEDLSFKYLEPEKYDYVQAKVAESRQAREAYIEKFIAKLKESFKSMNITGEVKGRPKHLYSIYRKMASQNLEFEQIYDLTAVRVILDSLKDCYAVLGLVHAQWKPIPGRFRDYIAVPKSNGYQSLHTTVIGDEGKPVEVQIRTVTMHRTSEYGIAAHWVYKESGTDKNFDKKMSWFRQMLETQTELKDAKDFMDSLKINLFIDEIFVFTPRGKVIQLPIDATPVDFAYHVHTEVGHRCTGAKVNGRIVALDCKLKSGDIVEIITGKVDAPSRGWINFVKTSGARAKIKSWLKKFKQEDNLIAEEVKTAKKEKTEIRLPVKRPRKRKIVHGVKVSGLSGIMIKIARCCKPLPGDEIIGFVTQGKGVAIHRKDCSSLLRNKPDIAKLVNVEWDMAADIYYPMEIEIEAFDRVGVLKDILTQIAETKTNVSSASTKTKRGNIAFLRLMVDVKNVDQLQKVINAVRSVSDVYEVR</sequence>
<proteinExistence type="inferred from homology"/>
<dbReference type="GO" id="GO:0015969">
    <property type="term" value="P:guanosine tetraphosphate metabolic process"/>
    <property type="evidence" value="ECO:0007669"/>
    <property type="project" value="InterPro"/>
</dbReference>
<evidence type="ECO:0000259" key="5">
    <source>
        <dbReference type="PROSITE" id="PS51880"/>
    </source>
</evidence>
<feature type="domain" description="TGS" evidence="5">
    <location>
        <begin position="383"/>
        <end position="444"/>
    </location>
</feature>
<feature type="domain" description="ACT" evidence="3">
    <location>
        <begin position="581"/>
        <end position="651"/>
    </location>
</feature>
<evidence type="ECO:0000313" key="6">
    <source>
        <dbReference type="EMBL" id="OGC25057.1"/>
    </source>
</evidence>
<dbReference type="SUPFAM" id="SSF81301">
    <property type="entry name" value="Nucleotidyltransferase"/>
    <property type="match status" value="1"/>
</dbReference>
<dbReference type="InterPro" id="IPR004095">
    <property type="entry name" value="TGS"/>
</dbReference>
<dbReference type="FunFam" id="3.10.20.30:FF:000002">
    <property type="entry name" value="GTP pyrophosphokinase (RelA/SpoT)"/>
    <property type="match status" value="1"/>
</dbReference>
<evidence type="ECO:0000256" key="2">
    <source>
        <dbReference type="RuleBase" id="RU003847"/>
    </source>
</evidence>